<dbReference type="PANTHER" id="PTHR16305:SF35">
    <property type="entry name" value="TRANSCRIPTIONAL ACTIVATOR DOMAIN"/>
    <property type="match status" value="1"/>
</dbReference>
<keyword evidence="5" id="KW-1185">Reference proteome</keyword>
<dbReference type="InterPro" id="IPR027417">
    <property type="entry name" value="P-loop_NTPase"/>
</dbReference>
<dbReference type="Pfam" id="PF13191">
    <property type="entry name" value="AAA_16"/>
    <property type="match status" value="1"/>
</dbReference>
<dbReference type="HOGENOM" id="CLU_006850_4_1_11"/>
<evidence type="ECO:0000313" key="5">
    <source>
        <dbReference type="Proteomes" id="UP000002484"/>
    </source>
</evidence>
<gene>
    <name evidence="4" type="ordered locus">FraEuI1c_6610</name>
</gene>
<feature type="domain" description="Orc1-like AAA ATPase" evidence="3">
    <location>
        <begin position="11"/>
        <end position="169"/>
    </location>
</feature>
<organism evidence="4 5">
    <name type="scientific">Pseudofrankia inefficax (strain DSM 45817 / CECT 9037 / DDB 130130 / EuI1c)</name>
    <name type="common">Frankia inefficax</name>
    <dbReference type="NCBI Taxonomy" id="298654"/>
    <lineage>
        <taxon>Bacteria</taxon>
        <taxon>Bacillati</taxon>
        <taxon>Actinomycetota</taxon>
        <taxon>Actinomycetes</taxon>
        <taxon>Frankiales</taxon>
        <taxon>Frankiaceae</taxon>
        <taxon>Pseudofrankia</taxon>
    </lineage>
</organism>
<evidence type="ECO:0000256" key="1">
    <source>
        <dbReference type="ARBA" id="ARBA00022741"/>
    </source>
</evidence>
<dbReference type="InterPro" id="IPR041664">
    <property type="entry name" value="AAA_16"/>
</dbReference>
<dbReference type="InterPro" id="IPR011990">
    <property type="entry name" value="TPR-like_helical_dom_sf"/>
</dbReference>
<dbReference type="GO" id="GO:0005737">
    <property type="term" value="C:cytoplasm"/>
    <property type="evidence" value="ECO:0007669"/>
    <property type="project" value="TreeGrafter"/>
</dbReference>
<keyword evidence="2" id="KW-0067">ATP-binding</keyword>
<dbReference type="PANTHER" id="PTHR16305">
    <property type="entry name" value="TESTICULAR SOLUBLE ADENYLYL CYCLASE"/>
    <property type="match status" value="1"/>
</dbReference>
<evidence type="ECO:0000256" key="2">
    <source>
        <dbReference type="ARBA" id="ARBA00022840"/>
    </source>
</evidence>
<dbReference type="SUPFAM" id="SSF48452">
    <property type="entry name" value="TPR-like"/>
    <property type="match status" value="1"/>
</dbReference>
<dbReference type="GO" id="GO:0005524">
    <property type="term" value="F:ATP binding"/>
    <property type="evidence" value="ECO:0007669"/>
    <property type="project" value="UniProtKB-KW"/>
</dbReference>
<evidence type="ECO:0000259" key="3">
    <source>
        <dbReference type="Pfam" id="PF13191"/>
    </source>
</evidence>
<dbReference type="GO" id="GO:0004016">
    <property type="term" value="F:adenylate cyclase activity"/>
    <property type="evidence" value="ECO:0007669"/>
    <property type="project" value="TreeGrafter"/>
</dbReference>
<evidence type="ECO:0000313" key="4">
    <source>
        <dbReference type="EMBL" id="ADP84582.1"/>
    </source>
</evidence>
<dbReference type="Gene3D" id="1.25.40.10">
    <property type="entry name" value="Tetratricopeptide repeat domain"/>
    <property type="match status" value="1"/>
</dbReference>
<sequence length="842" mass="90052">MTGPSMAMSALTGRERELAVLDEVLDGTSSRGGALVLVGEAGIGKSALLGELERRARARRCRVLTTVGVEAEAQLPFAGLHQLLQPVLRSLDGVPAAERDALLSAFGMSDGPRPEGFLIARAVLSLVTSLADGARVALIADDVQWLDPQTHEVLAFLARRSAQAGLVVVGAARTGHPGPFLAVGLRELVVTGLDDASAEHILGRHAGDLPMPDRRRILRESAGNPLALLELPESWRLSGGAPFEGAPLSLSARLERAFGGRITDLPAQTRDAVLVAAVDGENTVSEILAATAVLSQGPVSAEVLDPAVGAGLLRVSGRCVEFRHPLVRSGVLQSEPLGRRQSANAALARVLVDEPYRQTWHRAQSVVGPDDDIADGLDAAAAVSLKRGAVMSAIATLERAAQLTTGPARRGHRLLVAAEHAFGLGRADLVSRLIKAAVRNDLDELDWARTQWLREIFHDGIPGDATRVFELCDVARRSAQAGDVSLALNLLLGAGMRCWWADTGPAARARVTEVLATLPGQSGDPRFIAALAVAEPVLQGAEVTRLLDRVVIDIVDDPASLRLLGMAAHAIGDSPRAAELLDRAETLLRDQGRLGLLAHVLSMQVVVRLELGSWDRAAAAAAEGRRLAEDTGQPIWTTGTLVCDARAQALRGDAERALDLAGQAELAANQQRLNDLLSCVQLARGIAWFTEGRYEAAYDAYRALFDPDSASYHQRERFDAVMFLAEAAVLVGRREDALAVLADLERVAAVTPSPLLHVQLRYARAVLARPADAEAQFRAALDDDLSQWPWVRARIELAYGTWLRRAGRCEDARGWLRHSHQVLGGLGAITWAQLARVELAHC</sequence>
<dbReference type="InParanoid" id="E3J9S9"/>
<dbReference type="STRING" id="298654.FraEuI1c_6610"/>
<dbReference type="eggNOG" id="COG3903">
    <property type="taxonomic scope" value="Bacteria"/>
</dbReference>
<accession>E3J9S9</accession>
<dbReference type="SUPFAM" id="SSF52540">
    <property type="entry name" value="P-loop containing nucleoside triphosphate hydrolases"/>
    <property type="match status" value="1"/>
</dbReference>
<dbReference type="Proteomes" id="UP000002484">
    <property type="component" value="Chromosome"/>
</dbReference>
<dbReference type="KEGG" id="fri:FraEuI1c_6610"/>
<dbReference type="Gene3D" id="3.40.50.300">
    <property type="entry name" value="P-loop containing nucleotide triphosphate hydrolases"/>
    <property type="match status" value="1"/>
</dbReference>
<dbReference type="AlphaFoldDB" id="E3J9S9"/>
<dbReference type="EMBL" id="CP002299">
    <property type="protein sequence ID" value="ADP84582.1"/>
    <property type="molecule type" value="Genomic_DNA"/>
</dbReference>
<protein>
    <submittedName>
        <fullName evidence="4">Regulatory protein LuxR</fullName>
    </submittedName>
</protein>
<proteinExistence type="predicted"/>
<name>E3J9S9_PSEI1</name>
<keyword evidence="1" id="KW-0547">Nucleotide-binding</keyword>
<reference evidence="4 5" key="1">
    <citation type="submission" date="2010-10" db="EMBL/GenBank/DDBJ databases">
        <title>Complete sequence of Frankia sp. EuI1c.</title>
        <authorList>
            <consortium name="US DOE Joint Genome Institute"/>
            <person name="Lucas S."/>
            <person name="Copeland A."/>
            <person name="Lapidus A."/>
            <person name="Cheng J.-F."/>
            <person name="Bruce D."/>
            <person name="Goodwin L."/>
            <person name="Pitluck S."/>
            <person name="Chertkov O."/>
            <person name="Detter J.C."/>
            <person name="Han C."/>
            <person name="Tapia R."/>
            <person name="Land M."/>
            <person name="Hauser L."/>
            <person name="Jeffries C."/>
            <person name="Kyrpides N."/>
            <person name="Ivanova N."/>
            <person name="Mikhailova N."/>
            <person name="Beauchemin N."/>
            <person name="Sen A."/>
            <person name="Sur S.A."/>
            <person name="Gtari M."/>
            <person name="Wall L."/>
            <person name="Tisa L."/>
            <person name="Woyke T."/>
        </authorList>
    </citation>
    <scope>NUCLEOTIDE SEQUENCE [LARGE SCALE GENOMIC DNA]</scope>
    <source>
        <strain evidence="5">DSM 45817 / CECT 9037 / EuI1c</strain>
    </source>
</reference>